<name>A0ABN7SEB9_OIKDI</name>
<dbReference type="Proteomes" id="UP001158576">
    <property type="component" value="Chromosome XSR"/>
</dbReference>
<evidence type="ECO:0000313" key="2">
    <source>
        <dbReference type="Proteomes" id="UP001158576"/>
    </source>
</evidence>
<organism evidence="1 2">
    <name type="scientific">Oikopleura dioica</name>
    <name type="common">Tunicate</name>
    <dbReference type="NCBI Taxonomy" id="34765"/>
    <lineage>
        <taxon>Eukaryota</taxon>
        <taxon>Metazoa</taxon>
        <taxon>Chordata</taxon>
        <taxon>Tunicata</taxon>
        <taxon>Appendicularia</taxon>
        <taxon>Copelata</taxon>
        <taxon>Oikopleuridae</taxon>
        <taxon>Oikopleura</taxon>
    </lineage>
</organism>
<evidence type="ECO:0000313" key="1">
    <source>
        <dbReference type="EMBL" id="CAG5096466.1"/>
    </source>
</evidence>
<protein>
    <submittedName>
        <fullName evidence="1">Oidioi.mRNA.OKI2018_I69.XSR.g14630.t1.cds</fullName>
    </submittedName>
</protein>
<proteinExistence type="predicted"/>
<keyword evidence="2" id="KW-1185">Reference proteome</keyword>
<accession>A0ABN7SEB9</accession>
<gene>
    <name evidence="1" type="ORF">OKIOD_LOCUS6188</name>
</gene>
<dbReference type="EMBL" id="OU015569">
    <property type="protein sequence ID" value="CAG5096466.1"/>
    <property type="molecule type" value="Genomic_DNA"/>
</dbReference>
<reference evidence="1 2" key="1">
    <citation type="submission" date="2021-04" db="EMBL/GenBank/DDBJ databases">
        <authorList>
            <person name="Bliznina A."/>
        </authorList>
    </citation>
    <scope>NUCLEOTIDE SEQUENCE [LARGE SCALE GENOMIC DNA]</scope>
</reference>
<sequence>MKISENQAITIYEWLQEYHPGQVETVNFENLIVIGSALILLLGNSKKANRALCAKRAIKKEAVLENQMFQYSTSLLPYLEQDVKMRLLAHLPRTKQSSSLGTEEEIEDTTR</sequence>